<dbReference type="Proteomes" id="UP001057402">
    <property type="component" value="Chromosome 11"/>
</dbReference>
<comment type="caution">
    <text evidence="1">The sequence shown here is derived from an EMBL/GenBank/DDBJ whole genome shotgun (WGS) entry which is preliminary data.</text>
</comment>
<name>A0ACB9LKC1_9MYRT</name>
<accession>A0ACB9LKC1</accession>
<evidence type="ECO:0000313" key="2">
    <source>
        <dbReference type="Proteomes" id="UP001057402"/>
    </source>
</evidence>
<reference evidence="2" key="1">
    <citation type="journal article" date="2023" name="Front. Plant Sci.">
        <title>Chromosomal-level genome assembly of Melastoma candidum provides insights into trichome evolution.</title>
        <authorList>
            <person name="Zhong Y."/>
            <person name="Wu W."/>
            <person name="Sun C."/>
            <person name="Zou P."/>
            <person name="Liu Y."/>
            <person name="Dai S."/>
            <person name="Zhou R."/>
        </authorList>
    </citation>
    <scope>NUCLEOTIDE SEQUENCE [LARGE SCALE GENOMIC DNA]</scope>
</reference>
<keyword evidence="2" id="KW-1185">Reference proteome</keyword>
<protein>
    <submittedName>
        <fullName evidence="1">Uncharacterized protein</fullName>
    </submittedName>
</protein>
<evidence type="ECO:0000313" key="1">
    <source>
        <dbReference type="EMBL" id="KAI4311120.1"/>
    </source>
</evidence>
<sequence length="233" mass="25869">MGELLSSSLSLLSVGTVIALRVLRSVVCLYHHRPSPARQRVLQQGLASGGVFWRLLSFSEDLFFLYLLPPIIFNAGSVESSEIFDNAGLPQILSATDPVCTLQVLLLTVFCNVQPVSATGRSTLTVPFMHICLLTVQKLNSGPRRRYSLEVAHQLPFTSSSPVGLLRAYIKTLYFGRHSTDRESATTMLVAYLSYTFAEFLGLTGILTIIFCVIVMPHYTWHNITESLRITTK</sequence>
<proteinExistence type="predicted"/>
<organism evidence="1 2">
    <name type="scientific">Melastoma candidum</name>
    <dbReference type="NCBI Taxonomy" id="119954"/>
    <lineage>
        <taxon>Eukaryota</taxon>
        <taxon>Viridiplantae</taxon>
        <taxon>Streptophyta</taxon>
        <taxon>Embryophyta</taxon>
        <taxon>Tracheophyta</taxon>
        <taxon>Spermatophyta</taxon>
        <taxon>Magnoliopsida</taxon>
        <taxon>eudicotyledons</taxon>
        <taxon>Gunneridae</taxon>
        <taxon>Pentapetalae</taxon>
        <taxon>rosids</taxon>
        <taxon>malvids</taxon>
        <taxon>Myrtales</taxon>
        <taxon>Melastomataceae</taxon>
        <taxon>Melastomatoideae</taxon>
        <taxon>Melastomateae</taxon>
        <taxon>Melastoma</taxon>
    </lineage>
</organism>
<dbReference type="EMBL" id="CM042890">
    <property type="protein sequence ID" value="KAI4311120.1"/>
    <property type="molecule type" value="Genomic_DNA"/>
</dbReference>
<gene>
    <name evidence="1" type="ORF">MLD38_036041</name>
</gene>